<accession>A0A937FC46</accession>
<dbReference type="AlphaFoldDB" id="A0A937FC46"/>
<proteinExistence type="predicted"/>
<reference evidence="1" key="1">
    <citation type="submission" date="2021-01" db="EMBL/GenBank/DDBJ databases">
        <title>Fulvivirga kasyanovii gen. nov., sp nov., a novel member of the phylum Bacteroidetes isolated from seawater in a mussel farm.</title>
        <authorList>
            <person name="Zhao L.-H."/>
            <person name="Wang Z.-J."/>
        </authorList>
    </citation>
    <scope>NUCLEOTIDE SEQUENCE</scope>
    <source>
        <strain evidence="1">2943</strain>
    </source>
</reference>
<keyword evidence="2" id="KW-1185">Reference proteome</keyword>
<organism evidence="1 2">
    <name type="scientific">Fulvivirga sediminis</name>
    <dbReference type="NCBI Taxonomy" id="2803949"/>
    <lineage>
        <taxon>Bacteria</taxon>
        <taxon>Pseudomonadati</taxon>
        <taxon>Bacteroidota</taxon>
        <taxon>Cytophagia</taxon>
        <taxon>Cytophagales</taxon>
        <taxon>Fulvivirgaceae</taxon>
        <taxon>Fulvivirga</taxon>
    </lineage>
</organism>
<dbReference type="Pfam" id="PF16930">
    <property type="entry name" value="Porin_5"/>
    <property type="match status" value="1"/>
</dbReference>
<sequence>MKLAIIFLLVFITLQTSYSQTDSLKNSKLSFTADFRFRIEQDWDSRKSDGSYRDDRSRLRYRLRLGASYQYNEWASFGTRIRTGTYSNQQDPHITLGSGGGEFEILPLGFEKLYFRAKYKWFSGWIGKNTYPFEKQNELFWSDNVYPEGVFLQAHFKKTSWLPSFDLKGGHFIIGSSGRSFADDGYMEAIQLVSNCLSNRLKIFPAYYYFHNLPLVPDGNPSELMKYSILHLGANYKISKTPAITIGIDYYNNMQNYHHVESITSKVKKDKEGVVLGLLYGALSKAGDYSLGLYYTYLGRFSAVDYMAQNDWVRWDYSNYDSPAGRLTNFQGIEFMAGYQVGDNFTLKMRYFNVKQLVSYGAERENGQRVRLDIDIAIH</sequence>
<dbReference type="RefSeq" id="WP_202245964.1">
    <property type="nucleotide sequence ID" value="NZ_JAESIY010000011.1"/>
</dbReference>
<gene>
    <name evidence="1" type="ORF">JL102_18605</name>
</gene>
<name>A0A937FC46_9BACT</name>
<comment type="caution">
    <text evidence="1">The sequence shown here is derived from an EMBL/GenBank/DDBJ whole genome shotgun (WGS) entry which is preliminary data.</text>
</comment>
<dbReference type="InterPro" id="IPR032638">
    <property type="entry name" value="Porin_5"/>
</dbReference>
<dbReference type="Proteomes" id="UP000659388">
    <property type="component" value="Unassembled WGS sequence"/>
</dbReference>
<protein>
    <submittedName>
        <fullName evidence="1">Porin</fullName>
    </submittedName>
</protein>
<evidence type="ECO:0000313" key="2">
    <source>
        <dbReference type="Proteomes" id="UP000659388"/>
    </source>
</evidence>
<evidence type="ECO:0000313" key="1">
    <source>
        <dbReference type="EMBL" id="MBL3658170.1"/>
    </source>
</evidence>
<dbReference type="EMBL" id="JAESIY010000011">
    <property type="protein sequence ID" value="MBL3658170.1"/>
    <property type="molecule type" value="Genomic_DNA"/>
</dbReference>